<reference evidence="1 2" key="1">
    <citation type="journal article" date="2009" name="Science">
        <title>Green evolution and dynamic adaptations revealed by genomes of the marine picoeukaryotes Micromonas.</title>
        <authorList>
            <person name="Worden A.Z."/>
            <person name="Lee J.H."/>
            <person name="Mock T."/>
            <person name="Rouze P."/>
            <person name="Simmons M.P."/>
            <person name="Aerts A.L."/>
            <person name="Allen A.E."/>
            <person name="Cuvelier M.L."/>
            <person name="Derelle E."/>
            <person name="Everett M.V."/>
            <person name="Foulon E."/>
            <person name="Grimwood J."/>
            <person name="Gundlach H."/>
            <person name="Henrissat B."/>
            <person name="Napoli C."/>
            <person name="McDonald S.M."/>
            <person name="Parker M.S."/>
            <person name="Rombauts S."/>
            <person name="Salamov A."/>
            <person name="Von Dassow P."/>
            <person name="Badger J.H."/>
            <person name="Coutinho P.M."/>
            <person name="Demir E."/>
            <person name="Dubchak I."/>
            <person name="Gentemann C."/>
            <person name="Eikrem W."/>
            <person name="Gready J.E."/>
            <person name="John U."/>
            <person name="Lanier W."/>
            <person name="Lindquist E.A."/>
            <person name="Lucas S."/>
            <person name="Mayer K.F."/>
            <person name="Moreau H."/>
            <person name="Not F."/>
            <person name="Otillar R."/>
            <person name="Panaud O."/>
            <person name="Pangilinan J."/>
            <person name="Paulsen I."/>
            <person name="Piegu B."/>
            <person name="Poliakov A."/>
            <person name="Robbens S."/>
            <person name="Schmutz J."/>
            <person name="Toulza E."/>
            <person name="Wyss T."/>
            <person name="Zelensky A."/>
            <person name="Zhou K."/>
            <person name="Armbrust E.V."/>
            <person name="Bhattacharya D."/>
            <person name="Goodenough U.W."/>
            <person name="Van de Peer Y."/>
            <person name="Grigoriev I.V."/>
        </authorList>
    </citation>
    <scope>NUCLEOTIDE SEQUENCE [LARGE SCALE GENOMIC DNA]</scope>
    <source>
        <strain evidence="2">RCC299 / NOUM17</strain>
    </source>
</reference>
<dbReference type="NCBIfam" id="TIGR01509">
    <property type="entry name" value="HAD-SF-IA-v3"/>
    <property type="match status" value="1"/>
</dbReference>
<dbReference type="KEGG" id="mis:MICPUN_98700"/>
<dbReference type="InterPro" id="IPR036412">
    <property type="entry name" value="HAD-like_sf"/>
</dbReference>
<dbReference type="InterPro" id="IPR006439">
    <property type="entry name" value="HAD-SF_hydro_IA"/>
</dbReference>
<dbReference type="Gene3D" id="3.40.50.1000">
    <property type="entry name" value="HAD superfamily/HAD-like"/>
    <property type="match status" value="1"/>
</dbReference>
<dbReference type="Gene3D" id="1.10.150.450">
    <property type="match status" value="1"/>
</dbReference>
<sequence length="256" mass="28005">MVFDLDGVLYAANNGYMEHVRQNARRFIRDRYGVSDEEAGEIRAKAFELANQTVRGLRMLGYEVDQADFMDYCRSGEELYLREDAQVVEAVRALSERYGASGGGCGNRAVGRSNPTSACVVFTNTAEKRARLALRCLGLDGAFDAVYGADFMGAETSKPSPEAFELVLTHLGVTDARRAVMFEDSFKNLRAAKAAGMSTVFVKGETATREGVAFDDDECGVWDVADAVIDALTLRELRRAMPALLADRPDGQSPSR</sequence>
<dbReference type="SFLD" id="SFLDS00003">
    <property type="entry name" value="Haloacid_Dehalogenase"/>
    <property type="match status" value="1"/>
</dbReference>
<name>C1DZ27_MICCC</name>
<dbReference type="EMBL" id="CP001323">
    <property type="protein sequence ID" value="ACO61042.1"/>
    <property type="molecule type" value="Genomic_DNA"/>
</dbReference>
<dbReference type="Pfam" id="PF00702">
    <property type="entry name" value="Hydrolase"/>
    <property type="match status" value="1"/>
</dbReference>
<organism evidence="1 2">
    <name type="scientific">Micromonas commoda (strain RCC299 / NOUM17 / CCMP2709)</name>
    <name type="common">Picoplanktonic green alga</name>
    <dbReference type="NCBI Taxonomy" id="296587"/>
    <lineage>
        <taxon>Eukaryota</taxon>
        <taxon>Viridiplantae</taxon>
        <taxon>Chlorophyta</taxon>
        <taxon>Mamiellophyceae</taxon>
        <taxon>Mamiellales</taxon>
        <taxon>Mamiellaceae</taxon>
        <taxon>Micromonas</taxon>
    </lineage>
</organism>
<accession>C1DZ27</accession>
<dbReference type="PANTHER" id="PTHR12725:SF117">
    <property type="entry name" value="HALOACID DEHALOGENASE-LIKE HYDROLASE"/>
    <property type="match status" value="1"/>
</dbReference>
<keyword evidence="2" id="KW-1185">Reference proteome</keyword>
<dbReference type="STRING" id="296587.C1DZ27"/>
<dbReference type="SFLD" id="SFLDG01129">
    <property type="entry name" value="C1.5:_HAD__Beta-PGM__Phosphata"/>
    <property type="match status" value="1"/>
</dbReference>
<dbReference type="PANTHER" id="PTHR12725">
    <property type="entry name" value="HALOACID DEHALOGENASE-LIKE HYDROLASE"/>
    <property type="match status" value="1"/>
</dbReference>
<dbReference type="RefSeq" id="XP_002499784.1">
    <property type="nucleotide sequence ID" value="XM_002499738.1"/>
</dbReference>
<dbReference type="FunCoup" id="C1DZ27">
    <property type="interactions" value="112"/>
</dbReference>
<dbReference type="SUPFAM" id="SSF56784">
    <property type="entry name" value="HAD-like"/>
    <property type="match status" value="1"/>
</dbReference>
<dbReference type="Proteomes" id="UP000002009">
    <property type="component" value="Chromosome 2"/>
</dbReference>
<dbReference type="InterPro" id="IPR023214">
    <property type="entry name" value="HAD_sf"/>
</dbReference>
<dbReference type="InterPro" id="IPR010237">
    <property type="entry name" value="Pyr-5-nucltdase"/>
</dbReference>
<evidence type="ECO:0000313" key="2">
    <source>
        <dbReference type="Proteomes" id="UP000002009"/>
    </source>
</evidence>
<dbReference type="AlphaFoldDB" id="C1DZ27"/>
<dbReference type="GeneID" id="8241466"/>
<dbReference type="SFLD" id="SFLDG01132">
    <property type="entry name" value="C1.5.3:_5'-Nucleotidase_Like"/>
    <property type="match status" value="1"/>
</dbReference>
<protein>
    <submittedName>
        <fullName evidence="1">Uncharacterized protein</fullName>
    </submittedName>
</protein>
<gene>
    <name evidence="1" type="ORF">MICPUN_98700</name>
</gene>
<dbReference type="OrthoDB" id="1065058at2759"/>
<dbReference type="OMA" id="LAYCASI"/>
<proteinExistence type="predicted"/>
<dbReference type="eggNOG" id="KOG3109">
    <property type="taxonomic scope" value="Eukaryota"/>
</dbReference>
<evidence type="ECO:0000313" key="1">
    <source>
        <dbReference type="EMBL" id="ACO61042.1"/>
    </source>
</evidence>
<dbReference type="InParanoid" id="C1DZ27"/>